<evidence type="ECO:0000256" key="5">
    <source>
        <dbReference type="ARBA" id="ARBA00023242"/>
    </source>
</evidence>
<organism evidence="6 7">
    <name type="scientific">Sus scrofa</name>
    <name type="common">Pig</name>
    <dbReference type="NCBI Taxonomy" id="9823"/>
    <lineage>
        <taxon>Eukaryota</taxon>
        <taxon>Metazoa</taxon>
        <taxon>Chordata</taxon>
        <taxon>Craniata</taxon>
        <taxon>Vertebrata</taxon>
        <taxon>Euteleostomi</taxon>
        <taxon>Mammalia</taxon>
        <taxon>Eutheria</taxon>
        <taxon>Laurasiatheria</taxon>
        <taxon>Artiodactyla</taxon>
        <taxon>Suina</taxon>
        <taxon>Suidae</taxon>
        <taxon>Sus</taxon>
    </lineage>
</organism>
<evidence type="ECO:0000313" key="6">
    <source>
        <dbReference type="Ensembl" id="ENSSSCP00000066214.1"/>
    </source>
</evidence>
<sequence length="116" mass="11873">MEFPGGNDNYLTITGPSHPFLSGAEDLDHSIGAQHSANPPVAIDVPVTDMTSGLMGHSQLTTIDQSELSSQLGLSLGGAMTEPPALSPSIVVNSTLSSYVTNQASLELGVSPVLPS</sequence>
<keyword evidence="4" id="KW-0238">DNA-binding</keyword>
<reference evidence="6" key="3">
    <citation type="submission" date="2025-08" db="UniProtKB">
        <authorList>
            <consortium name="Ensembl"/>
        </authorList>
    </citation>
    <scope>IDENTIFICATION</scope>
</reference>
<dbReference type="InParanoid" id="A0A5G2QNF9"/>
<dbReference type="GO" id="GO:0005634">
    <property type="term" value="C:nucleus"/>
    <property type="evidence" value="ECO:0007669"/>
    <property type="project" value="UniProtKB-SubCell"/>
</dbReference>
<dbReference type="Bgee" id="ENSSSCG00000049012">
    <property type="expression patterns" value="Expressed in pituitary gland and 11 other cell types or tissues"/>
</dbReference>
<comment type="subcellular location">
    <subcellularLocation>
        <location evidence="2">Chromosome</location>
    </subcellularLocation>
    <subcellularLocation>
        <location evidence="1">Nucleus</location>
    </subcellularLocation>
</comment>
<reference evidence="6" key="2">
    <citation type="journal article" date="2020" name="Gigascience">
        <title>An improved pig reference genome sequence to enable pig genetics and genomics research.</title>
        <authorList>
            <person name="Warr A."/>
            <person name="Affara N."/>
            <person name="Aken B."/>
            <person name="Beiki H."/>
            <person name="Bickhart D.M."/>
            <person name="Billis K."/>
            <person name="Chow W."/>
            <person name="Eory L."/>
            <person name="Finlayson H.A."/>
            <person name="Flicek P."/>
            <person name="Giron C.G."/>
            <person name="Griffin D.K."/>
            <person name="Hall R."/>
            <person name="Hannum G."/>
            <person name="Hourlier T."/>
            <person name="Howe K."/>
            <person name="Hume D.A."/>
            <person name="Izuogu O."/>
            <person name="Kim K."/>
            <person name="Koren S."/>
            <person name="Liu H."/>
            <person name="Manchanda N."/>
            <person name="Martin F.J."/>
            <person name="Nonneman D.J."/>
            <person name="O'Connor R.E."/>
            <person name="Phillippy A.M."/>
            <person name="Rohrer G.A."/>
            <person name="Rosen B.D."/>
            <person name="Rund L.A."/>
            <person name="Sargent C.A."/>
            <person name="Schook L.B."/>
            <person name="Schroeder S.G."/>
            <person name="Schwartz A.S."/>
            <person name="Skinner B.M."/>
            <person name="Talbot R."/>
            <person name="Tseng E."/>
            <person name="Tuggle C.K."/>
            <person name="Watson M."/>
            <person name="Smith T.P.L."/>
            <person name="Archibald A.L."/>
        </authorList>
    </citation>
    <scope>NUCLEOTIDE SEQUENCE [LARGE SCALE GENOMIC DNA]</scope>
    <source>
        <strain evidence="6">Duroc</strain>
    </source>
</reference>
<keyword evidence="7" id="KW-1185">Reference proteome</keyword>
<dbReference type="GeneTree" id="ENSGT00940000154888"/>
<protein>
    <recommendedName>
        <fullName evidence="8">TOX high mobility group box family member 4</fullName>
    </recommendedName>
</protein>
<dbReference type="Ensembl" id="ENSSSCT00000084724.1">
    <property type="protein sequence ID" value="ENSSSCP00000066214.1"/>
    <property type="gene ID" value="ENSSSCG00000049012.1"/>
</dbReference>
<evidence type="ECO:0000256" key="1">
    <source>
        <dbReference type="ARBA" id="ARBA00004123"/>
    </source>
</evidence>
<dbReference type="GO" id="GO:0005694">
    <property type="term" value="C:chromosome"/>
    <property type="evidence" value="ECO:0007669"/>
    <property type="project" value="UniProtKB-SubCell"/>
</dbReference>
<name>A0A5G2QNF9_PIG</name>
<keyword evidence="3" id="KW-0158">Chromosome</keyword>
<reference evidence="6" key="4">
    <citation type="submission" date="2025-09" db="UniProtKB">
        <authorList>
            <consortium name="Ensembl"/>
        </authorList>
    </citation>
    <scope>IDENTIFICATION</scope>
</reference>
<keyword evidence="5" id="KW-0539">Nucleus</keyword>
<evidence type="ECO:0000256" key="4">
    <source>
        <dbReference type="ARBA" id="ARBA00023125"/>
    </source>
</evidence>
<dbReference type="PANTHER" id="PTHR45781">
    <property type="entry name" value="AGAP000281-PA"/>
    <property type="match status" value="1"/>
</dbReference>
<dbReference type="AlphaFoldDB" id="A0A5G2QNF9"/>
<reference evidence="7" key="1">
    <citation type="submission" date="2009-11" db="EMBL/GenBank/DDBJ databases">
        <authorList>
            <consortium name="Porcine genome sequencing project"/>
        </authorList>
    </citation>
    <scope>NUCLEOTIDE SEQUENCE [LARGE SCALE GENOMIC DNA]</scope>
    <source>
        <strain evidence="7">Duroc</strain>
    </source>
</reference>
<dbReference type="GO" id="GO:0003677">
    <property type="term" value="F:DNA binding"/>
    <property type="evidence" value="ECO:0007669"/>
    <property type="project" value="UniProtKB-KW"/>
</dbReference>
<dbReference type="Proteomes" id="UP000008227">
    <property type="component" value="Chromosome 13"/>
</dbReference>
<evidence type="ECO:0000256" key="3">
    <source>
        <dbReference type="ARBA" id="ARBA00022454"/>
    </source>
</evidence>
<evidence type="ECO:0008006" key="8">
    <source>
        <dbReference type="Google" id="ProtNLM"/>
    </source>
</evidence>
<evidence type="ECO:0000256" key="2">
    <source>
        <dbReference type="ARBA" id="ARBA00004286"/>
    </source>
</evidence>
<dbReference type="STRING" id="9823.ENSSSCP00000066214"/>
<dbReference type="InterPro" id="IPR051365">
    <property type="entry name" value="TOX_HMG-box_domain"/>
</dbReference>
<dbReference type="PANTHER" id="PTHR45781:SF2">
    <property type="entry name" value="TOX HIGH MOBILITY GROUP BOX FAMILY MEMBER 4"/>
    <property type="match status" value="1"/>
</dbReference>
<accession>A0A5G2QNF9</accession>
<proteinExistence type="predicted"/>
<evidence type="ECO:0000313" key="7">
    <source>
        <dbReference type="Proteomes" id="UP000008227"/>
    </source>
</evidence>